<evidence type="ECO:0000313" key="7">
    <source>
        <dbReference type="Proteomes" id="UP001172645"/>
    </source>
</evidence>
<feature type="compositionally biased region" description="Basic and acidic residues" evidence="4">
    <location>
        <begin position="327"/>
        <end position="348"/>
    </location>
</feature>
<dbReference type="SUPFAM" id="SSF47413">
    <property type="entry name" value="lambda repressor-like DNA-binding domains"/>
    <property type="match status" value="1"/>
</dbReference>
<proteinExistence type="predicted"/>
<feature type="compositionally biased region" description="Basic and acidic residues" evidence="4">
    <location>
        <begin position="358"/>
        <end position="367"/>
    </location>
</feature>
<dbReference type="CDD" id="cd01392">
    <property type="entry name" value="HTH_LacI"/>
    <property type="match status" value="1"/>
</dbReference>
<evidence type="ECO:0000256" key="4">
    <source>
        <dbReference type="SAM" id="MobiDB-lite"/>
    </source>
</evidence>
<keyword evidence="2 6" id="KW-0238">DNA-binding</keyword>
<evidence type="ECO:0000256" key="2">
    <source>
        <dbReference type="ARBA" id="ARBA00023125"/>
    </source>
</evidence>
<comment type="caution">
    <text evidence="6">The sequence shown here is derived from an EMBL/GenBank/DDBJ whole genome shotgun (WGS) entry which is preliminary data.</text>
</comment>
<dbReference type="InterPro" id="IPR046335">
    <property type="entry name" value="LacI/GalR-like_sensor"/>
</dbReference>
<dbReference type="CDD" id="cd06267">
    <property type="entry name" value="PBP1_LacI_sugar_binding-like"/>
    <property type="match status" value="1"/>
</dbReference>
<sequence>MTRKRATLTEVAKRAGVSIATVSNVFSGRKPVNDELKKRVEKAAKELSFQIDRAASQLKSGKARVVGVLVPDLDDTFFTSLISRIEVMALKDSYDVIVASSRDDKQLEESRLQTLLGWRPSGIIAVPCSDIVPAVLAREVAHIPTVLVDRVITQSAVADTVTIDNFEAGEIAGRYLVEMGHKDIVLAASSLDIAPIRERVRGAVSIIHKMSGREPTAIELGSNAERGAEIFAHWLERHPLPSAVFALTNVTTLAALTALARQRVDIPEQVSIIGFDDYTWMSARKTALTAIRQPVDEIARLAWERLQIRIGGDVSEPHPSILNTSLKVRESTRRLADPSRGEGLKPAEEQPGETIDNAAKERPNRIH</sequence>
<feature type="domain" description="HTH lacI-type" evidence="5">
    <location>
        <begin position="6"/>
        <end position="60"/>
    </location>
</feature>
<evidence type="ECO:0000256" key="1">
    <source>
        <dbReference type="ARBA" id="ARBA00023015"/>
    </source>
</evidence>
<dbReference type="InterPro" id="IPR010982">
    <property type="entry name" value="Lambda_DNA-bd_dom_sf"/>
</dbReference>
<dbReference type="PANTHER" id="PTHR30146">
    <property type="entry name" value="LACI-RELATED TRANSCRIPTIONAL REPRESSOR"/>
    <property type="match status" value="1"/>
</dbReference>
<dbReference type="Proteomes" id="UP001172645">
    <property type="component" value="Unassembled WGS sequence"/>
</dbReference>
<dbReference type="SMART" id="SM00354">
    <property type="entry name" value="HTH_LACI"/>
    <property type="match status" value="1"/>
</dbReference>
<dbReference type="RefSeq" id="WP_285871942.1">
    <property type="nucleotide sequence ID" value="NZ_JARFYM010000031.1"/>
</dbReference>
<dbReference type="Gene3D" id="1.10.260.40">
    <property type="entry name" value="lambda repressor-like DNA-binding domains"/>
    <property type="match status" value="1"/>
</dbReference>
<feature type="region of interest" description="Disordered" evidence="4">
    <location>
        <begin position="319"/>
        <end position="367"/>
    </location>
</feature>
<dbReference type="PROSITE" id="PS50932">
    <property type="entry name" value="HTH_LACI_2"/>
    <property type="match status" value="1"/>
</dbReference>
<evidence type="ECO:0000256" key="3">
    <source>
        <dbReference type="ARBA" id="ARBA00023163"/>
    </source>
</evidence>
<dbReference type="Pfam" id="PF00356">
    <property type="entry name" value="LacI"/>
    <property type="match status" value="1"/>
</dbReference>
<protein>
    <submittedName>
        <fullName evidence="6">LacI family DNA-binding transcriptional regulator</fullName>
    </submittedName>
</protein>
<dbReference type="InterPro" id="IPR000843">
    <property type="entry name" value="HTH_LacI"/>
</dbReference>
<dbReference type="GO" id="GO:0003677">
    <property type="term" value="F:DNA binding"/>
    <property type="evidence" value="ECO:0007669"/>
    <property type="project" value="UniProtKB-KW"/>
</dbReference>
<organism evidence="6 7">
    <name type="scientific">Rhizobium mayense</name>
    <dbReference type="NCBI Taxonomy" id="1312184"/>
    <lineage>
        <taxon>Bacteria</taxon>
        <taxon>Pseudomonadati</taxon>
        <taxon>Pseudomonadota</taxon>
        <taxon>Alphaproteobacteria</taxon>
        <taxon>Hyphomicrobiales</taxon>
        <taxon>Rhizobiaceae</taxon>
        <taxon>Rhizobium/Agrobacterium group</taxon>
        <taxon>Rhizobium</taxon>
    </lineage>
</organism>
<keyword evidence="3" id="KW-0804">Transcription</keyword>
<evidence type="ECO:0000259" key="5">
    <source>
        <dbReference type="PROSITE" id="PS50932"/>
    </source>
</evidence>
<keyword evidence="7" id="KW-1185">Reference proteome</keyword>
<dbReference type="InterPro" id="IPR028082">
    <property type="entry name" value="Peripla_BP_I"/>
</dbReference>
<gene>
    <name evidence="6" type="ORF">PY649_26990</name>
</gene>
<dbReference type="SUPFAM" id="SSF53822">
    <property type="entry name" value="Periplasmic binding protein-like I"/>
    <property type="match status" value="1"/>
</dbReference>
<reference evidence="6" key="1">
    <citation type="submission" date="2023-06" db="EMBL/GenBank/DDBJ databases">
        <title>Phylogenetic Diversity of Rhizobium strains.</title>
        <authorList>
            <person name="Moura F.T."/>
            <person name="Helene L.C.F."/>
            <person name="Hungria M."/>
        </authorList>
    </citation>
    <scope>NUCLEOTIDE SEQUENCE</scope>
    <source>
        <strain evidence="6">CCGE526</strain>
    </source>
</reference>
<dbReference type="Gene3D" id="3.40.50.2300">
    <property type="match status" value="2"/>
</dbReference>
<dbReference type="Pfam" id="PF13377">
    <property type="entry name" value="Peripla_BP_3"/>
    <property type="match status" value="1"/>
</dbReference>
<dbReference type="PANTHER" id="PTHR30146:SF109">
    <property type="entry name" value="HTH-TYPE TRANSCRIPTIONAL REGULATOR GALS"/>
    <property type="match status" value="1"/>
</dbReference>
<keyword evidence="1" id="KW-0805">Transcription regulation</keyword>
<accession>A0ABT7K3H3</accession>
<evidence type="ECO:0000313" key="6">
    <source>
        <dbReference type="EMBL" id="MDL2402545.1"/>
    </source>
</evidence>
<dbReference type="EMBL" id="JARFYM010000031">
    <property type="protein sequence ID" value="MDL2402545.1"/>
    <property type="molecule type" value="Genomic_DNA"/>
</dbReference>
<name>A0ABT7K3H3_9HYPH</name>